<gene>
    <name evidence="1" type="ORF">SAMN05444583_10943</name>
</gene>
<accession>A0A1H7Q6K8</accession>
<protein>
    <submittedName>
        <fullName evidence="1">Uncharacterized protein</fullName>
    </submittedName>
</protein>
<sequence>MGSITDAIAGSVGFGAPLGTLVVNALVTLSGGTPTG</sequence>
<organism evidence="1 2">
    <name type="scientific">Rhodococcus maanshanensis</name>
    <dbReference type="NCBI Taxonomy" id="183556"/>
    <lineage>
        <taxon>Bacteria</taxon>
        <taxon>Bacillati</taxon>
        <taxon>Actinomycetota</taxon>
        <taxon>Actinomycetes</taxon>
        <taxon>Mycobacteriales</taxon>
        <taxon>Nocardiaceae</taxon>
        <taxon>Rhodococcus</taxon>
    </lineage>
</organism>
<name>A0A1H7Q6K8_9NOCA</name>
<dbReference type="AlphaFoldDB" id="A0A1H7Q6K8"/>
<evidence type="ECO:0000313" key="2">
    <source>
        <dbReference type="Proteomes" id="UP000198677"/>
    </source>
</evidence>
<reference evidence="2" key="1">
    <citation type="submission" date="2016-10" db="EMBL/GenBank/DDBJ databases">
        <authorList>
            <person name="Varghese N."/>
            <person name="Submissions S."/>
        </authorList>
    </citation>
    <scope>NUCLEOTIDE SEQUENCE [LARGE SCALE GENOMIC DNA]</scope>
    <source>
        <strain evidence="2">DSM 44675</strain>
    </source>
</reference>
<dbReference type="EMBL" id="FOAW01000009">
    <property type="protein sequence ID" value="SEL43125.1"/>
    <property type="molecule type" value="Genomic_DNA"/>
</dbReference>
<dbReference type="Proteomes" id="UP000198677">
    <property type="component" value="Unassembled WGS sequence"/>
</dbReference>
<proteinExistence type="predicted"/>
<keyword evidence="2" id="KW-1185">Reference proteome</keyword>
<evidence type="ECO:0000313" key="1">
    <source>
        <dbReference type="EMBL" id="SEL43125.1"/>
    </source>
</evidence>